<reference evidence="3 4" key="1">
    <citation type="journal article" date="2012" name="Science">
        <title>The Paleozoic origin of enzymatic lignin decomposition reconstructed from 31 fungal genomes.</title>
        <authorList>
            <person name="Floudas D."/>
            <person name="Binder M."/>
            <person name="Riley R."/>
            <person name="Barry K."/>
            <person name="Blanchette R.A."/>
            <person name="Henrissat B."/>
            <person name="Martinez A.T."/>
            <person name="Otillar R."/>
            <person name="Spatafora J.W."/>
            <person name="Yadav J.S."/>
            <person name="Aerts A."/>
            <person name="Benoit I."/>
            <person name="Boyd A."/>
            <person name="Carlson A."/>
            <person name="Copeland A."/>
            <person name="Coutinho P.M."/>
            <person name="de Vries R.P."/>
            <person name="Ferreira P."/>
            <person name="Findley K."/>
            <person name="Foster B."/>
            <person name="Gaskell J."/>
            <person name="Glotzer D."/>
            <person name="Gorecki P."/>
            <person name="Heitman J."/>
            <person name="Hesse C."/>
            <person name="Hori C."/>
            <person name="Igarashi K."/>
            <person name="Jurgens J.A."/>
            <person name="Kallen N."/>
            <person name="Kersten P."/>
            <person name="Kohler A."/>
            <person name="Kuees U."/>
            <person name="Kumar T.K.A."/>
            <person name="Kuo A."/>
            <person name="LaButti K."/>
            <person name="Larrondo L.F."/>
            <person name="Lindquist E."/>
            <person name="Ling A."/>
            <person name="Lombard V."/>
            <person name="Lucas S."/>
            <person name="Lundell T."/>
            <person name="Martin R."/>
            <person name="McLaughlin D.J."/>
            <person name="Morgenstern I."/>
            <person name="Morin E."/>
            <person name="Murat C."/>
            <person name="Nagy L.G."/>
            <person name="Nolan M."/>
            <person name="Ohm R.A."/>
            <person name="Patyshakuliyeva A."/>
            <person name="Rokas A."/>
            <person name="Ruiz-Duenas F.J."/>
            <person name="Sabat G."/>
            <person name="Salamov A."/>
            <person name="Samejima M."/>
            <person name="Schmutz J."/>
            <person name="Slot J.C."/>
            <person name="St John F."/>
            <person name="Stenlid J."/>
            <person name="Sun H."/>
            <person name="Sun S."/>
            <person name="Syed K."/>
            <person name="Tsang A."/>
            <person name="Wiebenga A."/>
            <person name="Young D."/>
            <person name="Pisabarro A."/>
            <person name="Eastwood D.C."/>
            <person name="Martin F."/>
            <person name="Cullen D."/>
            <person name="Grigoriev I.V."/>
            <person name="Hibbett D.S."/>
        </authorList>
    </citation>
    <scope>NUCLEOTIDE SEQUENCE [LARGE SCALE GENOMIC DNA]</scope>
    <source>
        <strain evidence="3 4">MD-104</strain>
    </source>
</reference>
<keyword evidence="4" id="KW-1185">Reference proteome</keyword>
<evidence type="ECO:0000313" key="4">
    <source>
        <dbReference type="Proteomes" id="UP000218811"/>
    </source>
</evidence>
<proteinExistence type="predicted"/>
<sequence>MTGPNLHLDPTFGCTFISILFSTLFYGVTCAQVLYYAWEYRGDKWYTRLLVTALWLLDTATVILTINILWGYVIQSHADVPGLLVIRNPALAEYSLASVIILLVQSCYMSTIWRLVRFTTCAIREAVSNRKWYRVPMAITMHPDSIPATLQTICAASTDAYITISLTLLLRGERTGFIQILPVIQTIVFLSLPKDQMVWAIFHYPGSKIYVNSLLAMINARHTIMQNKQKDAKASALNQGSVPLVRYKATT</sequence>
<evidence type="ECO:0000256" key="1">
    <source>
        <dbReference type="SAM" id="Phobius"/>
    </source>
</evidence>
<feature type="transmembrane region" description="Helical" evidence="1">
    <location>
        <begin position="16"/>
        <end position="37"/>
    </location>
</feature>
<name>A0A2H3J4S4_WOLCO</name>
<accession>A0A2H3J4S4</accession>
<dbReference type="Proteomes" id="UP000218811">
    <property type="component" value="Unassembled WGS sequence"/>
</dbReference>
<dbReference type="OMA" id="LFYGVTC"/>
<keyword evidence="1" id="KW-0472">Membrane</keyword>
<dbReference type="OrthoDB" id="2800965at2759"/>
<keyword evidence="1" id="KW-0812">Transmembrane</keyword>
<evidence type="ECO:0000259" key="2">
    <source>
        <dbReference type="Pfam" id="PF20152"/>
    </source>
</evidence>
<evidence type="ECO:0000313" key="3">
    <source>
        <dbReference type="EMBL" id="PCH37196.1"/>
    </source>
</evidence>
<organism evidence="3 4">
    <name type="scientific">Wolfiporia cocos (strain MD-104)</name>
    <name type="common">Brown rot fungus</name>
    <dbReference type="NCBI Taxonomy" id="742152"/>
    <lineage>
        <taxon>Eukaryota</taxon>
        <taxon>Fungi</taxon>
        <taxon>Dikarya</taxon>
        <taxon>Basidiomycota</taxon>
        <taxon>Agaricomycotina</taxon>
        <taxon>Agaricomycetes</taxon>
        <taxon>Polyporales</taxon>
        <taxon>Phaeolaceae</taxon>
        <taxon>Wolfiporia</taxon>
    </lineage>
</organism>
<protein>
    <recommendedName>
        <fullName evidence="2">DUF6534 domain-containing protein</fullName>
    </recommendedName>
</protein>
<keyword evidence="1" id="KW-1133">Transmembrane helix</keyword>
<dbReference type="PANTHER" id="PTHR40465">
    <property type="entry name" value="CHROMOSOME 1, WHOLE GENOME SHOTGUN SEQUENCE"/>
    <property type="match status" value="1"/>
</dbReference>
<dbReference type="PANTHER" id="PTHR40465:SF1">
    <property type="entry name" value="DUF6534 DOMAIN-CONTAINING PROTEIN"/>
    <property type="match status" value="1"/>
</dbReference>
<feature type="transmembrane region" description="Helical" evidence="1">
    <location>
        <begin position="94"/>
        <end position="116"/>
    </location>
</feature>
<dbReference type="STRING" id="742152.A0A2H3J4S4"/>
<feature type="domain" description="DUF6534" evidence="2">
    <location>
        <begin position="156"/>
        <end position="222"/>
    </location>
</feature>
<dbReference type="InterPro" id="IPR045339">
    <property type="entry name" value="DUF6534"/>
</dbReference>
<gene>
    <name evidence="3" type="ORF">WOLCODRAFT_20978</name>
</gene>
<dbReference type="AlphaFoldDB" id="A0A2H3J4S4"/>
<dbReference type="Pfam" id="PF20152">
    <property type="entry name" value="DUF6534"/>
    <property type="match status" value="1"/>
</dbReference>
<dbReference type="EMBL" id="KB467909">
    <property type="protein sequence ID" value="PCH37196.1"/>
    <property type="molecule type" value="Genomic_DNA"/>
</dbReference>
<feature type="transmembrane region" description="Helical" evidence="1">
    <location>
        <begin position="49"/>
        <end position="74"/>
    </location>
</feature>